<dbReference type="EMBL" id="CP003167">
    <property type="protein sequence ID" value="AGB02253.1"/>
    <property type="molecule type" value="Genomic_DNA"/>
</dbReference>
<accession>L0HG17</accession>
<dbReference type="AlphaFoldDB" id="L0HG17"/>
<dbReference type="InParanoid" id="L0HG17"/>
<reference evidence="2 3" key="2">
    <citation type="journal article" date="2014" name="Genome Announc.">
        <title>Complete Genome Sequence of Methanoregula formicica SMSPT, a Mesophilic Hydrogenotrophic Methanogen Isolated from a Methanogenic Upflow Anaerobic Sludge Blanket Reactor.</title>
        <authorList>
            <person name="Yamamoto K."/>
            <person name="Tamaki H."/>
            <person name="Cadillo-Quiroz H."/>
            <person name="Imachi H."/>
            <person name="Kyrpides N."/>
            <person name="Woyke T."/>
            <person name="Goodwin L."/>
            <person name="Zinder S.H."/>
            <person name="Kamagata Y."/>
            <person name="Liu W.T."/>
        </authorList>
    </citation>
    <scope>NUCLEOTIDE SEQUENCE [LARGE SCALE GENOMIC DNA]</scope>
    <source>
        <strain evidence="3">DSM 22288 / NBRC 105244 / SMSP</strain>
    </source>
</reference>
<dbReference type="eggNOG" id="arCOG03906">
    <property type="taxonomic scope" value="Archaea"/>
</dbReference>
<evidence type="ECO:0000313" key="2">
    <source>
        <dbReference type="EMBL" id="AGB02253.1"/>
    </source>
</evidence>
<dbReference type="HOGENOM" id="CLU_1346403_0_0_2"/>
<sequence length="203" mass="21845" precursor="true">MIQRKNIPTGRCPVLILIIACCFCVCPSLGMTEESRYITINSIGDHAVGDILTISGTTNLPVNTTLWIQAGPKEFTKYPPHYIGETAQVVQGINRNLWSIEVNTSTFAIDEYSVLVSPLSGEPVFGKAEFKMTGRHTGSRIPPSATLATIPPEKTTVADSPTQLITTLHPATSPTTATASLPFTLLFVALGITGMILFGIKNR</sequence>
<keyword evidence="3" id="KW-1185">Reference proteome</keyword>
<keyword evidence="1" id="KW-0812">Transmembrane</keyword>
<proteinExistence type="predicted"/>
<dbReference type="Proteomes" id="UP000010824">
    <property type="component" value="Chromosome"/>
</dbReference>
<feature type="transmembrane region" description="Helical" evidence="1">
    <location>
        <begin position="179"/>
        <end position="200"/>
    </location>
</feature>
<evidence type="ECO:0000256" key="1">
    <source>
        <dbReference type="SAM" id="Phobius"/>
    </source>
</evidence>
<keyword evidence="1" id="KW-1133">Transmembrane helix</keyword>
<dbReference type="STRING" id="593750.Metfor_1210"/>
<evidence type="ECO:0000313" key="3">
    <source>
        <dbReference type="Proteomes" id="UP000010824"/>
    </source>
</evidence>
<name>L0HG17_METFS</name>
<gene>
    <name evidence="2" type="ordered locus">Metfor_1210</name>
</gene>
<organism evidence="2 3">
    <name type="scientific">Methanoregula formicica (strain DSM 22288 / NBRC 105244 / SMSP)</name>
    <dbReference type="NCBI Taxonomy" id="593750"/>
    <lineage>
        <taxon>Archaea</taxon>
        <taxon>Methanobacteriati</taxon>
        <taxon>Methanobacteriota</taxon>
        <taxon>Stenosarchaea group</taxon>
        <taxon>Methanomicrobia</taxon>
        <taxon>Methanomicrobiales</taxon>
        <taxon>Methanoregulaceae</taxon>
        <taxon>Methanoregula</taxon>
    </lineage>
</organism>
<reference evidence="3" key="1">
    <citation type="submission" date="2011-12" db="EMBL/GenBank/DDBJ databases">
        <title>Complete sequence of Methanoregula formicicum SMSP.</title>
        <authorList>
            <person name="Lucas S."/>
            <person name="Han J."/>
            <person name="Lapidus A."/>
            <person name="Cheng J.-F."/>
            <person name="Goodwin L."/>
            <person name="Pitluck S."/>
            <person name="Peters L."/>
            <person name="Ovchinnikova G."/>
            <person name="Teshima H."/>
            <person name="Detter J.C."/>
            <person name="Han C."/>
            <person name="Tapia R."/>
            <person name="Land M."/>
            <person name="Hauser L."/>
            <person name="Kyrpides N."/>
            <person name="Ivanova N."/>
            <person name="Pagani I."/>
            <person name="Imachi H."/>
            <person name="Tamaki H."/>
            <person name="Sekiguchi Y."/>
            <person name="Kamagata Y."/>
            <person name="Cadillo-Quiroz H."/>
            <person name="Zinder S."/>
            <person name="Liu W.-T."/>
            <person name="Woyke T."/>
        </authorList>
    </citation>
    <scope>NUCLEOTIDE SEQUENCE [LARGE SCALE GENOMIC DNA]</scope>
    <source>
        <strain evidence="3">DSM 22288 / NBRC 105244 / SMSP</strain>
    </source>
</reference>
<dbReference type="KEGG" id="mfo:Metfor_1210"/>
<keyword evidence="1" id="KW-0472">Membrane</keyword>
<protein>
    <submittedName>
        <fullName evidence="2">Uncharacterized protein</fullName>
    </submittedName>
</protein>